<dbReference type="Gene3D" id="3.30.420.40">
    <property type="match status" value="2"/>
</dbReference>
<dbReference type="InterPro" id="IPR054368">
    <property type="entry name" value="Alp7A-like_C"/>
</dbReference>
<dbReference type="Pfam" id="PF22128">
    <property type="entry name" value="Alp7A_like_C"/>
    <property type="match status" value="1"/>
</dbReference>
<dbReference type="SUPFAM" id="SSF53067">
    <property type="entry name" value="Actin-like ATPase domain"/>
    <property type="match status" value="2"/>
</dbReference>
<dbReference type="Proteomes" id="UP000289316">
    <property type="component" value="Unassembled WGS sequence"/>
</dbReference>
<dbReference type="RefSeq" id="WP_129303409.1">
    <property type="nucleotide sequence ID" value="NZ_QZFR01000159.1"/>
</dbReference>
<comment type="caution">
    <text evidence="3">The sequence shown here is derived from an EMBL/GenBank/DDBJ whole genome shotgun (WGS) entry which is preliminary data.</text>
</comment>
<dbReference type="AlphaFoldDB" id="A0A4Q1ZX23"/>
<dbReference type="EMBL" id="QZFR01000159">
    <property type="protein sequence ID" value="RXV61209.1"/>
    <property type="molecule type" value="Genomic_DNA"/>
</dbReference>
<proteinExistence type="predicted"/>
<evidence type="ECO:0000313" key="4">
    <source>
        <dbReference type="Proteomes" id="UP000289316"/>
    </source>
</evidence>
<evidence type="ECO:0000313" key="3">
    <source>
        <dbReference type="EMBL" id="RXV61209.1"/>
    </source>
</evidence>
<organism evidence="3 4">
    <name type="scientific">Ligilactobacillus murinus</name>
    <dbReference type="NCBI Taxonomy" id="1622"/>
    <lineage>
        <taxon>Bacteria</taxon>
        <taxon>Bacillati</taxon>
        <taxon>Bacillota</taxon>
        <taxon>Bacilli</taxon>
        <taxon>Lactobacillales</taxon>
        <taxon>Lactobacillaceae</taxon>
        <taxon>Ligilactobacillus</taxon>
    </lineage>
</organism>
<dbReference type="Pfam" id="PF17989">
    <property type="entry name" value="ALP_N"/>
    <property type="match status" value="1"/>
</dbReference>
<gene>
    <name evidence="3" type="ORF">D6C19_11580</name>
</gene>
<reference evidence="3 4" key="1">
    <citation type="submission" date="2018-09" db="EMBL/GenBank/DDBJ databases">
        <title>Murine metabolic-syndrome-specific gut microbial biobank.</title>
        <authorList>
            <person name="Liu C."/>
        </authorList>
    </citation>
    <scope>NUCLEOTIDE SEQUENCE [LARGE SCALE GENOMIC DNA]</scope>
    <source>
        <strain evidence="3 4">C-30</strain>
    </source>
</reference>
<accession>A0A4Q1ZX23</accession>
<feature type="domain" description="Alp7A-like C-terminal" evidence="2">
    <location>
        <begin position="204"/>
        <end position="331"/>
    </location>
</feature>
<dbReference type="CDD" id="cd24021">
    <property type="entry name" value="ASKHA_NBD_ParM_Psk41-like"/>
    <property type="match status" value="1"/>
</dbReference>
<sequence length="363" mass="40334">MTTVFAIDLGNKQTKMTDGNNTYVYPSVLLPEKNIRSAFSLGAVKGMTEFKSSSENGSFYWGPAILEYGKDNLRDSLSADRRYFNRIFKQLCVFALAKLANDYDLAHDGVLVVDRVVAGLPSADYENDENVNQVKKIFSGQHLVEIDGDPVTLKVKEVNVIPQSTGTLLDIVYKGFDAEKPEKSKITKAQLELRELVQKGKIGIVDIGGGTILLDMLVRGALSPQHRNQLNRGANSLYEAIANDIMKEHNVNADVHVVETMVREGMTTGNFVYKRSMNNKFEVTDIVASEIRDWTLEAVDNINSTFKSMGDIDILLVTGGGSEIVDKELMKEEFPEVQVQFVEGAETANVLGFWHQGRILESK</sequence>
<evidence type="ECO:0000259" key="2">
    <source>
        <dbReference type="Pfam" id="PF22128"/>
    </source>
</evidence>
<protein>
    <submittedName>
        <fullName evidence="3">ParM/StbA family protein</fullName>
    </submittedName>
</protein>
<feature type="domain" description="Actin-like protein N-terminal" evidence="1">
    <location>
        <begin position="6"/>
        <end position="166"/>
    </location>
</feature>
<name>A0A4Q1ZX23_9LACO</name>
<dbReference type="InterPro" id="IPR043129">
    <property type="entry name" value="ATPase_NBD"/>
</dbReference>
<evidence type="ECO:0000259" key="1">
    <source>
        <dbReference type="Pfam" id="PF17989"/>
    </source>
</evidence>
<dbReference type="InterPro" id="IPR040607">
    <property type="entry name" value="ALP_N"/>
</dbReference>
<dbReference type="OrthoDB" id="143284at2"/>